<reference evidence="2 3" key="1">
    <citation type="submission" date="2019-09" db="EMBL/GenBank/DDBJ databases">
        <title>Ecophysiology of the spiral-shaped methanotroph Methylospira mobilis as revealed by the complete genome sequence.</title>
        <authorList>
            <person name="Oshkin I.Y."/>
            <person name="Dedysh S.N."/>
            <person name="Miroshnikov K."/>
            <person name="Danilova O.V."/>
            <person name="Hakobyan A."/>
            <person name="Liesack W."/>
        </authorList>
    </citation>
    <scope>NUCLEOTIDE SEQUENCE [LARGE SCALE GENOMIC DNA]</scope>
    <source>
        <strain evidence="2 3">Shm1</strain>
    </source>
</reference>
<dbReference type="EMBL" id="CP044205">
    <property type="protein sequence ID" value="QFY43032.1"/>
    <property type="molecule type" value="Genomic_DNA"/>
</dbReference>
<name>A0A5Q0BIT8_9GAMM</name>
<evidence type="ECO:0000313" key="2">
    <source>
        <dbReference type="EMBL" id="QFY43032.1"/>
    </source>
</evidence>
<keyword evidence="1" id="KW-0732">Signal</keyword>
<proteinExistence type="predicted"/>
<dbReference type="RefSeq" id="WP_153249015.1">
    <property type="nucleotide sequence ID" value="NZ_CP044205.1"/>
</dbReference>
<organism evidence="2 3">
    <name type="scientific">Candidatus Methylospira mobilis</name>
    <dbReference type="NCBI Taxonomy" id="1808979"/>
    <lineage>
        <taxon>Bacteria</taxon>
        <taxon>Pseudomonadati</taxon>
        <taxon>Pseudomonadota</taxon>
        <taxon>Gammaproteobacteria</taxon>
        <taxon>Methylococcales</taxon>
        <taxon>Methylococcaceae</taxon>
        <taxon>Candidatus Methylospira</taxon>
    </lineage>
</organism>
<dbReference type="KEGG" id="mmob:F6R98_10730"/>
<keyword evidence="3" id="KW-1185">Reference proteome</keyword>
<dbReference type="InParanoid" id="A0A5Q0BIT8"/>
<evidence type="ECO:0000256" key="1">
    <source>
        <dbReference type="SAM" id="SignalP"/>
    </source>
</evidence>
<dbReference type="Proteomes" id="UP000325755">
    <property type="component" value="Chromosome"/>
</dbReference>
<evidence type="ECO:0000313" key="3">
    <source>
        <dbReference type="Proteomes" id="UP000325755"/>
    </source>
</evidence>
<dbReference type="OrthoDB" id="8591210at2"/>
<sequence>MSKMLLLASATFGLLFSSTVMADCDSGSKKVFSCLTKSGKLIEVCDSGKSIDYSFGKPNLKPEIVVRSPRSEASTSQWNGVGRYLTYTVNIPNGNTVYGVFWGSDRLSDKHAIEAGVNVEVDGKLVATVNCAGKNIVQNIEGIDLKAAE</sequence>
<dbReference type="AlphaFoldDB" id="A0A5Q0BIT8"/>
<feature type="signal peptide" evidence="1">
    <location>
        <begin position="1"/>
        <end position="22"/>
    </location>
</feature>
<accession>A0A5Q0BIT8</accession>
<feature type="chain" id="PRO_5024861390" evidence="1">
    <location>
        <begin position="23"/>
        <end position="149"/>
    </location>
</feature>
<gene>
    <name evidence="2" type="ORF">F6R98_10730</name>
</gene>
<protein>
    <submittedName>
        <fullName evidence="2">Uncharacterized protein</fullName>
    </submittedName>
</protein>